<proteinExistence type="predicted"/>
<dbReference type="Pfam" id="PF11255">
    <property type="entry name" value="DUF3054"/>
    <property type="match status" value="1"/>
</dbReference>
<evidence type="ECO:0000313" key="4">
    <source>
        <dbReference type="Proteomes" id="UP001157109"/>
    </source>
</evidence>
<keyword evidence="1" id="KW-1133">Transmembrane helix</keyword>
<protein>
    <submittedName>
        <fullName evidence="3">Membrane protein</fullName>
    </submittedName>
</protein>
<dbReference type="InterPro" id="IPR021414">
    <property type="entry name" value="DUF3054"/>
</dbReference>
<accession>A0ABQ6HVY7</accession>
<keyword evidence="1" id="KW-0472">Membrane</keyword>
<organism evidence="3 4">
    <name type="scientific">Arsenicicoccus piscis</name>
    <dbReference type="NCBI Taxonomy" id="673954"/>
    <lineage>
        <taxon>Bacteria</taxon>
        <taxon>Bacillati</taxon>
        <taxon>Actinomycetota</taxon>
        <taxon>Actinomycetes</taxon>
        <taxon>Micrococcales</taxon>
        <taxon>Intrasporangiaceae</taxon>
        <taxon>Arsenicicoccus</taxon>
    </lineage>
</organism>
<reference evidence="3" key="1">
    <citation type="journal article" date="2014" name="Int. J. Syst. Evol. Microbiol.">
        <title>Complete genome of a new Firmicutes species belonging to the dominant human colonic microbiota ('Ruminococcus bicirculans') reveals two chromosomes and a selective capacity to utilize plant glucans.</title>
        <authorList>
            <consortium name="NISC Comparative Sequencing Program"/>
            <person name="Wegmann U."/>
            <person name="Louis P."/>
            <person name="Goesmann A."/>
            <person name="Henrissat B."/>
            <person name="Duncan S.H."/>
            <person name="Flint H.J."/>
        </authorList>
    </citation>
    <scope>NUCLEOTIDE SEQUENCE</scope>
    <source>
        <strain evidence="3">NBRC 105830</strain>
    </source>
</reference>
<feature type="transmembrane region" description="Helical" evidence="1">
    <location>
        <begin position="62"/>
        <end position="82"/>
    </location>
</feature>
<name>A0ABQ6HVY7_9MICO</name>
<feature type="transmembrane region" description="Helical" evidence="1">
    <location>
        <begin position="31"/>
        <end position="55"/>
    </location>
</feature>
<gene>
    <name evidence="2" type="ORF">GCM10025862_17630</name>
    <name evidence="3" type="ORF">GCM10025862_40590</name>
</gene>
<evidence type="ECO:0000313" key="3">
    <source>
        <dbReference type="EMBL" id="GMA22038.1"/>
    </source>
</evidence>
<dbReference type="Proteomes" id="UP001157109">
    <property type="component" value="Unassembled WGS sequence"/>
</dbReference>
<dbReference type="EMBL" id="BSUJ01000001">
    <property type="protein sequence ID" value="GMA19742.1"/>
    <property type="molecule type" value="Genomic_DNA"/>
</dbReference>
<dbReference type="EMBL" id="BSUJ01000002">
    <property type="protein sequence ID" value="GMA22038.1"/>
    <property type="molecule type" value="Genomic_DNA"/>
</dbReference>
<reference evidence="3" key="3">
    <citation type="submission" date="2023-02" db="EMBL/GenBank/DDBJ databases">
        <authorList>
            <person name="Sun Q."/>
            <person name="Mori K."/>
        </authorList>
    </citation>
    <scope>NUCLEOTIDE SEQUENCE</scope>
    <source>
        <strain evidence="3">NBRC 105830</strain>
    </source>
</reference>
<keyword evidence="4" id="KW-1185">Reference proteome</keyword>
<dbReference type="RefSeq" id="WP_241446190.1">
    <property type="nucleotide sequence ID" value="NZ_BSUJ01000001.1"/>
</dbReference>
<sequence length="122" mass="12719">MTRARALLLDVVLVLVFAAIGRRSHDESGALVGVLVTAWPFLVGLLVGWVATLALRRAPESVVGGVPVWLGAAWVGMAVRALSGGGTAWSFLLVATITLGVLLMVPRLVVAQVRKGRQAPSA</sequence>
<evidence type="ECO:0000313" key="2">
    <source>
        <dbReference type="EMBL" id="GMA19742.1"/>
    </source>
</evidence>
<keyword evidence="1" id="KW-0812">Transmembrane</keyword>
<reference evidence="4" key="2">
    <citation type="journal article" date="2019" name="Int. J. Syst. Evol. Microbiol.">
        <title>The Global Catalogue of Microorganisms (GCM) 10K type strain sequencing project: providing services to taxonomists for standard genome sequencing and annotation.</title>
        <authorList>
            <consortium name="The Broad Institute Genomics Platform"/>
            <consortium name="The Broad Institute Genome Sequencing Center for Infectious Disease"/>
            <person name="Wu L."/>
            <person name="Ma J."/>
        </authorList>
    </citation>
    <scope>NUCLEOTIDE SEQUENCE [LARGE SCALE GENOMIC DNA]</scope>
    <source>
        <strain evidence="4">NBRC 105830</strain>
    </source>
</reference>
<comment type="caution">
    <text evidence="3">The sequence shown here is derived from an EMBL/GenBank/DDBJ whole genome shotgun (WGS) entry which is preliminary data.</text>
</comment>
<feature type="transmembrane region" description="Helical" evidence="1">
    <location>
        <begin position="88"/>
        <end position="110"/>
    </location>
</feature>
<evidence type="ECO:0000256" key="1">
    <source>
        <dbReference type="SAM" id="Phobius"/>
    </source>
</evidence>